<dbReference type="Proteomes" id="UP001140949">
    <property type="component" value="Unassembled WGS sequence"/>
</dbReference>
<evidence type="ECO:0000313" key="1">
    <source>
        <dbReference type="EMBL" id="KAJ6809983.1"/>
    </source>
</evidence>
<protein>
    <submittedName>
        <fullName evidence="1">Uncharacterized protein</fullName>
    </submittedName>
</protein>
<reference evidence="1" key="1">
    <citation type="journal article" date="2023" name="GigaByte">
        <title>Genome assembly of the bearded iris, Iris pallida Lam.</title>
        <authorList>
            <person name="Bruccoleri R.E."/>
            <person name="Oakeley E.J."/>
            <person name="Faust A.M.E."/>
            <person name="Altorfer M."/>
            <person name="Dessus-Babus S."/>
            <person name="Burckhardt D."/>
            <person name="Oertli M."/>
            <person name="Naumann U."/>
            <person name="Petersen F."/>
            <person name="Wong J."/>
        </authorList>
    </citation>
    <scope>NUCLEOTIDE SEQUENCE</scope>
    <source>
        <strain evidence="1">GSM-AAB239-AS_SAM_17_03QT</strain>
    </source>
</reference>
<dbReference type="EMBL" id="JANAVB010032620">
    <property type="protein sequence ID" value="KAJ6809983.1"/>
    <property type="molecule type" value="Genomic_DNA"/>
</dbReference>
<sequence length="118" mass="13478">MVRIAISSKSFSSAIAQHYRLSVYSPLKEPILDRARSTPYSSRVVGDQFDCRSLSIGERLIEWVETRDRLGSRKNVGSCFLWIRRDVSELVSSFPLDSSLQVTSPLVMLLRVLLRVFK</sequence>
<gene>
    <name evidence="1" type="ORF">M6B38_157955</name>
</gene>
<reference evidence="1" key="2">
    <citation type="submission" date="2023-04" db="EMBL/GenBank/DDBJ databases">
        <authorList>
            <person name="Bruccoleri R.E."/>
            <person name="Oakeley E.J."/>
            <person name="Faust A.-M."/>
            <person name="Dessus-Babus S."/>
            <person name="Altorfer M."/>
            <person name="Burckhardt D."/>
            <person name="Oertli M."/>
            <person name="Naumann U."/>
            <person name="Petersen F."/>
            <person name="Wong J."/>
        </authorList>
    </citation>
    <scope>NUCLEOTIDE SEQUENCE</scope>
    <source>
        <strain evidence="1">GSM-AAB239-AS_SAM_17_03QT</strain>
        <tissue evidence="1">Leaf</tissue>
    </source>
</reference>
<dbReference type="AlphaFoldDB" id="A0AAX6F113"/>
<proteinExistence type="predicted"/>
<accession>A0AAX6F113</accession>
<organism evidence="1 2">
    <name type="scientific">Iris pallida</name>
    <name type="common">Sweet iris</name>
    <dbReference type="NCBI Taxonomy" id="29817"/>
    <lineage>
        <taxon>Eukaryota</taxon>
        <taxon>Viridiplantae</taxon>
        <taxon>Streptophyta</taxon>
        <taxon>Embryophyta</taxon>
        <taxon>Tracheophyta</taxon>
        <taxon>Spermatophyta</taxon>
        <taxon>Magnoliopsida</taxon>
        <taxon>Liliopsida</taxon>
        <taxon>Asparagales</taxon>
        <taxon>Iridaceae</taxon>
        <taxon>Iridoideae</taxon>
        <taxon>Irideae</taxon>
        <taxon>Iris</taxon>
    </lineage>
</organism>
<evidence type="ECO:0000313" key="2">
    <source>
        <dbReference type="Proteomes" id="UP001140949"/>
    </source>
</evidence>
<keyword evidence="2" id="KW-1185">Reference proteome</keyword>
<comment type="caution">
    <text evidence="1">The sequence shown here is derived from an EMBL/GenBank/DDBJ whole genome shotgun (WGS) entry which is preliminary data.</text>
</comment>
<name>A0AAX6F113_IRIPA</name>